<dbReference type="Proteomes" id="UP000709295">
    <property type="component" value="Unassembled WGS sequence"/>
</dbReference>
<dbReference type="AlphaFoldDB" id="A0A8J5IG31"/>
<name>A0A8J5IG31_9STRA</name>
<evidence type="ECO:0000313" key="1">
    <source>
        <dbReference type="EMBL" id="KAG6948155.1"/>
    </source>
</evidence>
<gene>
    <name evidence="1" type="ORF">JG688_00015224</name>
</gene>
<sequence length="432" mass="48346">MALKNSFTTKQVCSYYFTALLDAQDEPPEHFRCQCGTTRKQDPKTGYSNLFNHVMKVHPDYLSTMKMSGFNSGTLVTFIDQKSQTTIYSWLVLIIEYNLPLSLCYNPSVAKYTVMKPMSVVTQLRYADLVTKTVEATLSEVPPSMFGIIIDGRTFLSEHFVAIFAVFDHDDRVEKVLLAMAPIVNDNTDDHTVENHVSFLEGVLPFYKRDTSNISYLVGDNCSVNTKLADLLEVPFIGSASHRLDLAVNVFLSEYEPQLEQMLKRYVELRHLDADDAGIMELMPSHRQENRLKVLPGELGYFQSVTMKLQDNGMRLLDVRDIFDALIKKHPAVGTYLAASAAIVKDPDFESACVLALSGRIEELTGDQQLILHPFETTPQAVIADSTTGRPQSFTDKVLAARKKQRTAKKMFDGRGEAYALTPASTHAADSS</sequence>
<protein>
    <submittedName>
        <fullName evidence="1">Uncharacterized protein</fullName>
    </submittedName>
</protein>
<comment type="caution">
    <text evidence="1">The sequence shown here is derived from an EMBL/GenBank/DDBJ whole genome shotgun (WGS) entry which is preliminary data.</text>
</comment>
<dbReference type="EMBL" id="JAENGY010001602">
    <property type="protein sequence ID" value="KAG6948155.1"/>
    <property type="molecule type" value="Genomic_DNA"/>
</dbReference>
<proteinExistence type="predicted"/>
<keyword evidence="2" id="KW-1185">Reference proteome</keyword>
<organism evidence="1 2">
    <name type="scientific">Phytophthora aleatoria</name>
    <dbReference type="NCBI Taxonomy" id="2496075"/>
    <lineage>
        <taxon>Eukaryota</taxon>
        <taxon>Sar</taxon>
        <taxon>Stramenopiles</taxon>
        <taxon>Oomycota</taxon>
        <taxon>Peronosporomycetes</taxon>
        <taxon>Peronosporales</taxon>
        <taxon>Peronosporaceae</taxon>
        <taxon>Phytophthora</taxon>
    </lineage>
</organism>
<dbReference type="PANTHER" id="PTHR40866:SF1">
    <property type="entry name" value="BED-TYPE DOMAIN-CONTAINING PROTEIN"/>
    <property type="match status" value="1"/>
</dbReference>
<accession>A0A8J5IG31</accession>
<evidence type="ECO:0000313" key="2">
    <source>
        <dbReference type="Proteomes" id="UP000709295"/>
    </source>
</evidence>
<dbReference type="PANTHER" id="PTHR40866">
    <property type="entry name" value="BED-TYPE DOMAIN-CONTAINING PROTEIN"/>
    <property type="match status" value="1"/>
</dbReference>
<reference evidence="1" key="1">
    <citation type="submission" date="2021-01" db="EMBL/GenBank/DDBJ databases">
        <title>Phytophthora aleatoria, a newly-described species from Pinus radiata is distinct from Phytophthora cactorum isolates based on comparative genomics.</title>
        <authorList>
            <person name="Mcdougal R."/>
            <person name="Panda P."/>
            <person name="Williams N."/>
            <person name="Studholme D.J."/>
        </authorList>
    </citation>
    <scope>NUCLEOTIDE SEQUENCE</scope>
    <source>
        <strain evidence="1">NZFS 4037</strain>
    </source>
</reference>